<gene>
    <name evidence="2" type="ORF">LPLAT_LOCUS1987</name>
</gene>
<proteinExistence type="predicted"/>
<reference evidence="2" key="1">
    <citation type="submission" date="2024-04" db="EMBL/GenBank/DDBJ databases">
        <authorList>
            <consortium name="Molecular Ecology Group"/>
        </authorList>
    </citation>
    <scope>NUCLEOTIDE SEQUENCE</scope>
</reference>
<dbReference type="Proteomes" id="UP001497644">
    <property type="component" value="Chromosome 11"/>
</dbReference>
<evidence type="ECO:0000256" key="1">
    <source>
        <dbReference type="SAM" id="MobiDB-lite"/>
    </source>
</evidence>
<evidence type="ECO:0000313" key="2">
    <source>
        <dbReference type="EMBL" id="CAL1675660.1"/>
    </source>
</evidence>
<organism evidence="2 3">
    <name type="scientific">Lasius platythorax</name>
    <dbReference type="NCBI Taxonomy" id="488582"/>
    <lineage>
        <taxon>Eukaryota</taxon>
        <taxon>Metazoa</taxon>
        <taxon>Ecdysozoa</taxon>
        <taxon>Arthropoda</taxon>
        <taxon>Hexapoda</taxon>
        <taxon>Insecta</taxon>
        <taxon>Pterygota</taxon>
        <taxon>Neoptera</taxon>
        <taxon>Endopterygota</taxon>
        <taxon>Hymenoptera</taxon>
        <taxon>Apocrita</taxon>
        <taxon>Aculeata</taxon>
        <taxon>Formicoidea</taxon>
        <taxon>Formicidae</taxon>
        <taxon>Formicinae</taxon>
        <taxon>Lasius</taxon>
        <taxon>Lasius</taxon>
    </lineage>
</organism>
<feature type="compositionally biased region" description="Basic and acidic residues" evidence="1">
    <location>
        <begin position="1"/>
        <end position="29"/>
    </location>
</feature>
<name>A0AAV2N6A9_9HYME</name>
<sequence length="95" mass="10543">MVLKGRGGENEGEETRGEKNEVAGRVAREARRKGKMPAGKQMVAPFIGLFVASAMTIRPAMKQAGDSPCVGEYHATRLRMIFLLKRIRELHSFTL</sequence>
<keyword evidence="3" id="KW-1185">Reference proteome</keyword>
<protein>
    <submittedName>
        <fullName evidence="2">Uncharacterized protein</fullName>
    </submittedName>
</protein>
<evidence type="ECO:0000313" key="3">
    <source>
        <dbReference type="Proteomes" id="UP001497644"/>
    </source>
</evidence>
<accession>A0AAV2N6A9</accession>
<dbReference type="AlphaFoldDB" id="A0AAV2N6A9"/>
<dbReference type="EMBL" id="OZ034834">
    <property type="protein sequence ID" value="CAL1675660.1"/>
    <property type="molecule type" value="Genomic_DNA"/>
</dbReference>
<feature type="region of interest" description="Disordered" evidence="1">
    <location>
        <begin position="1"/>
        <end position="36"/>
    </location>
</feature>